<dbReference type="AlphaFoldDB" id="A0A1S0TTG7"/>
<proteinExistence type="predicted"/>
<reference evidence="2" key="1">
    <citation type="submission" date="2012-04" db="EMBL/GenBank/DDBJ databases">
        <title>The Genome Sequence of Loa loa.</title>
        <authorList>
            <consortium name="The Broad Institute Genome Sequencing Platform"/>
            <consortium name="Broad Institute Genome Sequencing Center for Infectious Disease"/>
            <person name="Nutman T.B."/>
            <person name="Fink D.L."/>
            <person name="Russ C."/>
            <person name="Young S."/>
            <person name="Zeng Q."/>
            <person name="Gargeya S."/>
            <person name="Alvarado L."/>
            <person name="Berlin A."/>
            <person name="Chapman S.B."/>
            <person name="Chen Z."/>
            <person name="Freedman E."/>
            <person name="Gellesch M."/>
            <person name="Goldberg J."/>
            <person name="Griggs A."/>
            <person name="Gujja S."/>
            <person name="Heilman E.R."/>
            <person name="Heiman D."/>
            <person name="Howarth C."/>
            <person name="Mehta T."/>
            <person name="Neiman D."/>
            <person name="Pearson M."/>
            <person name="Roberts A."/>
            <person name="Saif S."/>
            <person name="Shea T."/>
            <person name="Shenoy N."/>
            <person name="Sisk P."/>
            <person name="Stolte C."/>
            <person name="Sykes S."/>
            <person name="White J."/>
            <person name="Yandava C."/>
            <person name="Haas B."/>
            <person name="Henn M.R."/>
            <person name="Nusbaum C."/>
            <person name="Birren B."/>
        </authorList>
    </citation>
    <scope>NUCLEOTIDE SEQUENCE [LARGE SCALE GENOMIC DNA]</scope>
</reference>
<accession>A0A1S0TTG7</accession>
<dbReference type="OrthoDB" id="272985at2759"/>
<evidence type="ECO:0000313" key="2">
    <source>
        <dbReference type="EMBL" id="EFO19629.2"/>
    </source>
</evidence>
<gene>
    <name evidence="2" type="ORF">LOAG_08866</name>
</gene>
<dbReference type="CTD" id="9946294"/>
<name>A0A1S0TTG7_LOALO</name>
<dbReference type="EMBL" id="JH712214">
    <property type="protein sequence ID" value="EFO19629.2"/>
    <property type="molecule type" value="Genomic_DNA"/>
</dbReference>
<dbReference type="GeneID" id="9946294"/>
<dbReference type="KEGG" id="loa:LOAG_08866"/>
<feature type="non-terminal residue" evidence="2">
    <location>
        <position position="65"/>
    </location>
</feature>
<sequence length="65" mass="7556">MPRGRSTLGRRGRVIGNQTAEGRDQRTSETDNEWLEYMPRKQQSEARLEDVRLRALLEIGSRMVP</sequence>
<feature type="region of interest" description="Disordered" evidence="1">
    <location>
        <begin position="1"/>
        <end position="30"/>
    </location>
</feature>
<dbReference type="InParanoid" id="A0A1S0TTG7"/>
<protein>
    <submittedName>
        <fullName evidence="2">Uncharacterized protein</fullName>
    </submittedName>
</protein>
<dbReference type="RefSeq" id="XP_003144444.2">
    <property type="nucleotide sequence ID" value="XM_003144396.2"/>
</dbReference>
<evidence type="ECO:0000256" key="1">
    <source>
        <dbReference type="SAM" id="MobiDB-lite"/>
    </source>
</evidence>
<organism evidence="2">
    <name type="scientific">Loa loa</name>
    <name type="common">Eye worm</name>
    <name type="synonym">Filaria loa</name>
    <dbReference type="NCBI Taxonomy" id="7209"/>
    <lineage>
        <taxon>Eukaryota</taxon>
        <taxon>Metazoa</taxon>
        <taxon>Ecdysozoa</taxon>
        <taxon>Nematoda</taxon>
        <taxon>Chromadorea</taxon>
        <taxon>Rhabditida</taxon>
        <taxon>Spirurina</taxon>
        <taxon>Spiruromorpha</taxon>
        <taxon>Filarioidea</taxon>
        <taxon>Onchocercidae</taxon>
        <taxon>Loa</taxon>
    </lineage>
</organism>